<feature type="disulfide bond" evidence="15">
    <location>
        <begin position="810"/>
        <end position="819"/>
    </location>
</feature>
<dbReference type="PROSITE" id="PS50026">
    <property type="entry name" value="EGF_3"/>
    <property type="match status" value="35"/>
</dbReference>
<dbReference type="PROSITE" id="PS01186">
    <property type="entry name" value="EGF_2"/>
    <property type="match status" value="24"/>
</dbReference>
<feature type="disulfide bond" evidence="15">
    <location>
        <begin position="1149"/>
        <end position="1158"/>
    </location>
</feature>
<feature type="disulfide bond" evidence="15">
    <location>
        <begin position="401"/>
        <end position="410"/>
    </location>
</feature>
<dbReference type="FunFam" id="2.10.25.10:FF:000282">
    <property type="entry name" value="Crumbs cell polarity complex component 2"/>
    <property type="match status" value="1"/>
</dbReference>
<dbReference type="InterPro" id="IPR001791">
    <property type="entry name" value="Laminin_G"/>
</dbReference>
<organism evidence="21 22">
    <name type="scientific">Daphnia galeata</name>
    <dbReference type="NCBI Taxonomy" id="27404"/>
    <lineage>
        <taxon>Eukaryota</taxon>
        <taxon>Metazoa</taxon>
        <taxon>Ecdysozoa</taxon>
        <taxon>Arthropoda</taxon>
        <taxon>Crustacea</taxon>
        <taxon>Branchiopoda</taxon>
        <taxon>Diplostraca</taxon>
        <taxon>Cladocera</taxon>
        <taxon>Anomopoda</taxon>
        <taxon>Daphniidae</taxon>
        <taxon>Daphnia</taxon>
    </lineage>
</organism>
<feature type="domain" description="EGF-like" evidence="20">
    <location>
        <begin position="1122"/>
        <end position="1159"/>
    </location>
</feature>
<feature type="domain" description="EGF-like" evidence="20">
    <location>
        <begin position="2013"/>
        <end position="2048"/>
    </location>
</feature>
<dbReference type="FunFam" id="2.10.25.10:FF:000122">
    <property type="entry name" value="Protein crumbs homolog 2"/>
    <property type="match status" value="3"/>
</dbReference>
<feature type="disulfide bond" evidence="15">
    <location>
        <begin position="457"/>
        <end position="466"/>
    </location>
</feature>
<keyword evidence="9" id="KW-0914">Notch signaling pathway</keyword>
<dbReference type="InterPro" id="IPR009030">
    <property type="entry name" value="Growth_fac_rcpt_cys_sf"/>
</dbReference>
<evidence type="ECO:0000256" key="8">
    <source>
        <dbReference type="ARBA" id="ARBA00022837"/>
    </source>
</evidence>
<feature type="domain" description="EGF-like" evidence="20">
    <location>
        <begin position="2050"/>
        <end position="2086"/>
    </location>
</feature>
<feature type="domain" description="EGF-like" evidence="20">
    <location>
        <begin position="337"/>
        <end position="373"/>
    </location>
</feature>
<feature type="domain" description="EGF-like" evidence="20">
    <location>
        <begin position="1161"/>
        <end position="1202"/>
    </location>
</feature>
<keyword evidence="2" id="KW-0217">Developmental protein</keyword>
<keyword evidence="12 15" id="KW-1015">Disulfide bond</keyword>
<feature type="disulfide bond" evidence="15">
    <location>
        <begin position="264"/>
        <end position="281"/>
    </location>
</feature>
<comment type="similarity">
    <text evidence="14">Belongs to the Crumbs protein family.</text>
</comment>
<dbReference type="GO" id="GO:0007548">
    <property type="term" value="P:sex differentiation"/>
    <property type="evidence" value="ECO:0007669"/>
    <property type="project" value="UniProtKB-ARBA"/>
</dbReference>
<dbReference type="GO" id="GO:0048608">
    <property type="term" value="P:reproductive structure development"/>
    <property type="evidence" value="ECO:0007669"/>
    <property type="project" value="UniProtKB-ARBA"/>
</dbReference>
<dbReference type="SUPFAM" id="SSF49899">
    <property type="entry name" value="Concanavalin A-like lectins/glucanases"/>
    <property type="match status" value="4"/>
</dbReference>
<feature type="domain" description="EGF-like" evidence="20">
    <location>
        <begin position="630"/>
        <end position="666"/>
    </location>
</feature>
<feature type="disulfide bond" evidence="15">
    <location>
        <begin position="2076"/>
        <end position="2085"/>
    </location>
</feature>
<evidence type="ECO:0000256" key="15">
    <source>
        <dbReference type="PROSITE-ProRule" id="PRU00076"/>
    </source>
</evidence>
<evidence type="ECO:0000256" key="7">
    <source>
        <dbReference type="ARBA" id="ARBA00022737"/>
    </source>
</evidence>
<feature type="domain" description="EGF-like" evidence="20">
    <location>
        <begin position="1013"/>
        <end position="1074"/>
    </location>
</feature>
<feature type="domain" description="EGF-like" evidence="20">
    <location>
        <begin position="1390"/>
        <end position="1426"/>
    </location>
</feature>
<dbReference type="GO" id="GO:0032991">
    <property type="term" value="C:protein-containing complex"/>
    <property type="evidence" value="ECO:0007669"/>
    <property type="project" value="UniProtKB-ARBA"/>
</dbReference>
<feature type="disulfide bond" evidence="15">
    <location>
        <begin position="577"/>
        <end position="586"/>
    </location>
</feature>
<evidence type="ECO:0000256" key="10">
    <source>
        <dbReference type="ARBA" id="ARBA00022989"/>
    </source>
</evidence>
<feature type="disulfide bond" evidence="15">
    <location>
        <begin position="618"/>
        <end position="627"/>
    </location>
</feature>
<feature type="disulfide bond" evidence="15">
    <location>
        <begin position="734"/>
        <end position="743"/>
    </location>
</feature>
<feature type="disulfide bond" evidence="15">
    <location>
        <begin position="1001"/>
        <end position="1010"/>
    </location>
</feature>
<dbReference type="FunFam" id="2.10.25.10:FF:000888">
    <property type="entry name" value="Crumbs"/>
    <property type="match status" value="1"/>
</dbReference>
<evidence type="ECO:0000256" key="9">
    <source>
        <dbReference type="ARBA" id="ARBA00022976"/>
    </source>
</evidence>
<feature type="disulfide bond" evidence="15">
    <location>
        <begin position="2122"/>
        <end position="2131"/>
    </location>
</feature>
<feature type="domain" description="EGF-like" evidence="20">
    <location>
        <begin position="975"/>
        <end position="1011"/>
    </location>
</feature>
<reference evidence="21" key="1">
    <citation type="submission" date="2021-11" db="EMBL/GenBank/DDBJ databases">
        <authorList>
            <person name="Schell T."/>
        </authorList>
    </citation>
    <scope>NUCLEOTIDE SEQUENCE</scope>
    <source>
        <strain evidence="21">M5</strain>
    </source>
</reference>
<feature type="domain" description="EGF-like" evidence="20">
    <location>
        <begin position="936"/>
        <end position="973"/>
    </location>
</feature>
<keyword evidence="13" id="KW-0325">Glycoprotein</keyword>
<feature type="domain" description="Laminin G" evidence="19">
    <location>
        <begin position="36"/>
        <end position="215"/>
    </location>
</feature>
<dbReference type="FunFam" id="2.10.25.10:FF:000621">
    <property type="entry name" value="Crumbs, isoform D"/>
    <property type="match status" value="1"/>
</dbReference>
<feature type="disulfide bond" evidence="15">
    <location>
        <begin position="2163"/>
        <end position="2172"/>
    </location>
</feature>
<dbReference type="GO" id="GO:0048589">
    <property type="term" value="P:developmental growth"/>
    <property type="evidence" value="ECO:0007669"/>
    <property type="project" value="UniProtKB-ARBA"/>
</dbReference>
<comment type="caution">
    <text evidence="15">Lacks conserved residue(s) required for the propagation of feature annotation.</text>
</comment>
<dbReference type="SMART" id="SM00181">
    <property type="entry name" value="EGF"/>
    <property type="match status" value="34"/>
</dbReference>
<dbReference type="SUPFAM" id="SSF57184">
    <property type="entry name" value="Growth factor receptor domain"/>
    <property type="match status" value="4"/>
</dbReference>
<feature type="domain" description="EGF-like" evidence="20">
    <location>
        <begin position="1977"/>
        <end position="2011"/>
    </location>
</feature>
<dbReference type="PANTHER" id="PTHR24033">
    <property type="entry name" value="EGF-LIKE DOMAIN-CONTAINING PROTEIN"/>
    <property type="match status" value="1"/>
</dbReference>
<evidence type="ECO:0000256" key="2">
    <source>
        <dbReference type="ARBA" id="ARBA00022473"/>
    </source>
</evidence>
<feature type="domain" description="Laminin G" evidence="19">
    <location>
        <begin position="1430"/>
        <end position="1650"/>
    </location>
</feature>
<dbReference type="Gene3D" id="2.10.25.10">
    <property type="entry name" value="Laminin"/>
    <property type="match status" value="33"/>
</dbReference>
<feature type="domain" description="EGF-like" evidence="20">
    <location>
        <begin position="784"/>
        <end position="820"/>
    </location>
</feature>
<feature type="domain" description="EGF-like" evidence="20">
    <location>
        <begin position="511"/>
        <end position="548"/>
    </location>
</feature>
<dbReference type="GO" id="GO:0007219">
    <property type="term" value="P:Notch signaling pathway"/>
    <property type="evidence" value="ECO:0007669"/>
    <property type="project" value="UniProtKB-KW"/>
</dbReference>
<evidence type="ECO:0000256" key="14">
    <source>
        <dbReference type="ARBA" id="ARBA00060989"/>
    </source>
</evidence>
<dbReference type="GO" id="GO:0051240">
    <property type="term" value="P:positive regulation of multicellular organismal process"/>
    <property type="evidence" value="ECO:0007669"/>
    <property type="project" value="UniProtKB-ARBA"/>
</dbReference>
<comment type="subcellular location">
    <subcellularLocation>
        <location evidence="1">Apical cell membrane</location>
        <topology evidence="1">Single-pass type I membrane protein</topology>
    </subcellularLocation>
</comment>
<feature type="disulfide bond" evidence="15">
    <location>
        <begin position="1416"/>
        <end position="1425"/>
    </location>
</feature>
<dbReference type="FunFam" id="2.10.25.10:FF:000031">
    <property type="entry name" value="neurogenic locus notch homolog protein 3"/>
    <property type="match status" value="1"/>
</dbReference>
<keyword evidence="5 17" id="KW-0812">Transmembrane</keyword>
<dbReference type="CDD" id="cd00110">
    <property type="entry name" value="LamG"/>
    <property type="match status" value="3"/>
</dbReference>
<dbReference type="FunFam" id="2.60.120.200:FF:000143">
    <property type="entry name" value="Crumbs, isoform D"/>
    <property type="match status" value="1"/>
</dbReference>
<feature type="disulfide bond" evidence="15">
    <location>
        <begin position="1110"/>
        <end position="1119"/>
    </location>
</feature>
<evidence type="ECO:0000256" key="17">
    <source>
        <dbReference type="SAM" id="Phobius"/>
    </source>
</evidence>
<keyword evidence="6 18" id="KW-0732">Signal</keyword>
<dbReference type="Proteomes" id="UP000789390">
    <property type="component" value="Unassembled WGS sequence"/>
</dbReference>
<feature type="disulfide bond" evidence="15">
    <location>
        <begin position="1064"/>
        <end position="1073"/>
    </location>
</feature>
<accession>A0A8J2RRA9</accession>
<dbReference type="InterPro" id="IPR001881">
    <property type="entry name" value="EGF-like_Ca-bd_dom"/>
</dbReference>
<dbReference type="PROSITE" id="PS50025">
    <property type="entry name" value="LAM_G_DOMAIN"/>
    <property type="match status" value="4"/>
</dbReference>
<keyword evidence="10 17" id="KW-1133">Transmembrane helix</keyword>
<evidence type="ECO:0000259" key="20">
    <source>
        <dbReference type="PROSITE" id="PS50026"/>
    </source>
</evidence>
<feature type="signal peptide" evidence="18">
    <location>
        <begin position="1"/>
        <end position="31"/>
    </location>
</feature>
<evidence type="ECO:0000256" key="5">
    <source>
        <dbReference type="ARBA" id="ARBA00022692"/>
    </source>
</evidence>
<feature type="domain" description="EGF-like" evidence="20">
    <location>
        <begin position="746"/>
        <end position="782"/>
    </location>
</feature>
<dbReference type="FunFam" id="2.10.25.10:FF:000575">
    <property type="entry name" value="Crumbs, isoform C"/>
    <property type="match status" value="1"/>
</dbReference>
<keyword evidence="7" id="KW-0677">Repeat</keyword>
<dbReference type="FunFam" id="2.10.25.10:FF:000208">
    <property type="entry name" value="Crumbs 2, cell polarity complex component"/>
    <property type="match status" value="1"/>
</dbReference>
<feature type="domain" description="EGF-like" evidence="20">
    <location>
        <begin position="469"/>
        <end position="510"/>
    </location>
</feature>
<dbReference type="PROSITE" id="PS00022">
    <property type="entry name" value="EGF_1"/>
    <property type="match status" value="28"/>
</dbReference>
<feature type="domain" description="EGF-like" evidence="20">
    <location>
        <begin position="375"/>
        <end position="411"/>
    </location>
</feature>
<dbReference type="OrthoDB" id="283575at2759"/>
<dbReference type="FunFam" id="2.10.25.10:FF:000472">
    <property type="entry name" value="Uncharacterized protein, isoform A"/>
    <property type="match status" value="2"/>
</dbReference>
<feature type="domain" description="EGF-like" evidence="20">
    <location>
        <begin position="430"/>
        <end position="467"/>
    </location>
</feature>
<dbReference type="InterPro" id="IPR051830">
    <property type="entry name" value="NOTCH_homolog"/>
</dbReference>
<proteinExistence type="inferred from homology"/>
<dbReference type="Pfam" id="PF07645">
    <property type="entry name" value="EGF_CA"/>
    <property type="match status" value="2"/>
</dbReference>
<feature type="disulfide bond" evidence="15">
    <location>
        <begin position="478"/>
        <end position="495"/>
    </location>
</feature>
<dbReference type="GO" id="GO:0005509">
    <property type="term" value="F:calcium ion binding"/>
    <property type="evidence" value="ECO:0007669"/>
    <property type="project" value="InterPro"/>
</dbReference>
<keyword evidence="3" id="KW-1003">Cell membrane</keyword>
<dbReference type="FunFam" id="2.10.25.10:FF:000146">
    <property type="entry name" value="Putative neurogenic locus notch"/>
    <property type="match status" value="1"/>
</dbReference>
<feature type="domain" description="EGF-like" evidence="20">
    <location>
        <begin position="860"/>
        <end position="896"/>
    </location>
</feature>
<feature type="domain" description="Laminin G" evidence="19">
    <location>
        <begin position="1204"/>
        <end position="1388"/>
    </location>
</feature>
<feature type="domain" description="Laminin G" evidence="19">
    <location>
        <begin position="1757"/>
        <end position="1976"/>
    </location>
</feature>
<feature type="disulfide bond" evidence="15">
    <location>
        <begin position="2038"/>
        <end position="2047"/>
    </location>
</feature>
<dbReference type="FunFam" id="2.10.25.10:FF:000279">
    <property type="entry name" value="Neurogenic locus notch 1"/>
    <property type="match status" value="1"/>
</dbReference>
<dbReference type="InterPro" id="IPR018097">
    <property type="entry name" value="EGF_Ca-bd_CS"/>
</dbReference>
<feature type="domain" description="EGF-like" evidence="20">
    <location>
        <begin position="253"/>
        <end position="293"/>
    </location>
</feature>
<feature type="disulfide bond" evidence="15">
    <location>
        <begin position="772"/>
        <end position="781"/>
    </location>
</feature>
<dbReference type="FunFam" id="2.10.25.10:FF:000004">
    <property type="entry name" value="Neurogenic locus notch 1"/>
    <property type="match status" value="1"/>
</dbReference>
<dbReference type="GO" id="GO:0048568">
    <property type="term" value="P:embryonic organ development"/>
    <property type="evidence" value="ECO:0007669"/>
    <property type="project" value="UniProtKB-ARBA"/>
</dbReference>
<dbReference type="Pfam" id="PF00008">
    <property type="entry name" value="EGF"/>
    <property type="match status" value="17"/>
</dbReference>
<dbReference type="SUPFAM" id="SSF57196">
    <property type="entry name" value="EGF/Laminin"/>
    <property type="match status" value="18"/>
</dbReference>
<evidence type="ECO:0008006" key="23">
    <source>
        <dbReference type="Google" id="ProtNLM"/>
    </source>
</evidence>
<feature type="domain" description="EGF-like" evidence="20">
    <location>
        <begin position="2270"/>
        <end position="2304"/>
    </location>
</feature>
<sequence length="2380" mass="258371">MVGHMMYTGPGSWRLAITTLVVVIMASAVLGQQEAYFNGTQSENIVVTIPPSTSIGQLYHLGFSFRTCGSPSTGTILSQVMGSDRLTVSLLPANQGGRLSLSLSAETNDFTTEAGFDLADNKWHDVDLVFHEDFLQIKLDGEWTQVVNASFVNRSPLFHRVNDEPKSMTIGQGFNGCLLQGPSFPLTSIDQHLRISCPIPLGNDVCNHNATTDPCWTRPCRNFGKCSPSSINDEGFECRCSLRYIGDRCQHDLGSLCQRPEFSCLNGGSCHEHPTGNGTSCICPSNFSGSLCENAVDSMARCVDPSPCLNGGTCHQSNGEILCLCPAGFSGPRCADNVNDCLDPSVCLNGGICIDGINNFTCTCNGYQGERCQTKINHCLLDPCQNGGTCFDRYGGFVCQCVGGFSGNECQLEMSSRMLGDDPSVLSATVMESCAPESCQNGGICSSNMESGIECLCLPGFSGSRCQTEANDCLNVTCPSHSQCVDTPGVDTHECVCLTGFTGIPSDGCVNIDDCLSNPCRNNGTCTDGINGFQCTCTGTGFDGIDCSDEINECEPSSPCHNGATCVDGVGNYTCVCPAGYEGRDCQTDVDECQLPTTLCGIHSTTCTDLVGDYRCVCEPGWTGRHCDVDIDECADSPCLNNGTCLNQLNAFQCQCPNGFLGERCEVNRDDCLPDLCRNNGTCVDQVANYTCVCPAEFMGRHCEQEFDACASLPCKNGASCITTRPQSNFYCECLPGFEGMYCENNIDECFSVQCVDGKQCFDLINGYECRCPVGFTGHLCQENINDCVANPCQNGGSCIDGIGNYTCSCPPGFTGRNCSEDIDECTVLKPCVYGICQNTIGSYQCYCRPGFSGDNCNLEFDECLSHPCQNNGTCNNLINGYECVCSPGFTGKDCDININECESNPCQNNGTCIDGIAAYSCICLAGFTGLRCEINIDECESSPCLNDGLCLDGINSYECDCNDTGFHGLHCEINVDDCLSAPCVHGSECVDLVKDYQCQCFPGYEGKNCEQDVNECEPISQPCRNGAECLERSNRSLYELGQVFYSETEPFSYNISGGYLCRCLPGFEGVDCQINIDECALATAASPRGQSPCKFGTCLDGINNYTCQCLPGYEGDDCELEIDECARYEPCQNGATCSDRVADYQCLCPSNYGGKNCSVELLGCIDVSCLHGGTCAPYLEDETIHKFTCQCPFGFHGQLCQHATTMSFNGSSFMPVQTNREEGYDLSFRFRTTLPKGLLAVGQGQTYYRLELLNGQLNLHSSLLNKWEGVFLGSNLNDAEWQSVRVRFNFTHLHLAVNQLEAMYPINPVESINSTETSFGMTVLGGATSFLRILAQGLPFFIGCMENVVVNGQWVIPSPGPVGIDAGSIAPNNNMLHLPGIGVEMGCPRTDHCRPNPCKNDGTCNDLWTFFNCSCQRPYLGDTCQFSYTAATFGHENATSSLGERLALSNSMDISLFVRTREPTGLIFYLGTPPADSGGPSYVAAELQGGRLLVVVDLGDGELIFSSPNSPPINDGNSHLIQVIRDRLQLRVKINGTAYLNDSLTSFRPLQAQVLFLGGLPPSARLKRRQTTLPSSSSIASQLASGQQQPIGILPNNNNNVLKGRNFKGILQDIQVLSPFQQLFSINFDDNQQLTQTENKLEDGYRKVCLKIKSGNITRIVEIFPLDVPSRNELPDSLGTVERSNDVLQGVVSDNNCRTDPCFNGGNCTITWNDFQCICPPGFKGKTCAELEFCAIHSCPIGGQCHNLNDGYECLSSATFNGVNSTVEYTSLGIDGSSTGLEQTVEFSFRSKQGGTVLTIQNEASVHVRFLRLDIENRGVVIRWIAKSGLVVNESLYELPEALDGSWHSVSLNLPGNFSLNELVAPEGQIILGGSATETVTVHSLVERQVPDETTILPSDEQNEEPQQPTAGGETTGPVMLILPDSVPYRGCLNEFRVGGLLLPFFSTLDLLSDPSIRKFRPVSTAHLDNLELECRLCYDHECQNGAQCLDPLANYTCDCLAGYQGDLCQVNIDECIDNLCVNGQCLDGVANYTCQCQTGWTGWLCDEDINECEPDPCQNNATCDNLIGRYFCNCTEDFVGVDCEKPRVVTCANEPCLNSANCTDLYDALTLLANNYTCHCPFGFDGINCENPINYCSVLDPCRNGAFCTGVSFEPGYICECDEGFTGDNCEIDINECAQRPCLNGGRCIDGVNNFTCDCSSTGYEGYLCEVDVDECRRDDPCVRGRCLNSPGSYSCLCESEDDCGRHCDRKDPCRIVPLNANESVCYNGAKCTSYCDDLDKLTSLPVYRCSCSEGYEGSDCSMQSISRLEPNLKLVAIIVPIVAALLLIALVGFVVFVMMARNKRATRGTYSPSRQEMFSPRVEMGQVMKPPPEERLI</sequence>
<dbReference type="GO" id="GO:0022407">
    <property type="term" value="P:regulation of cell-cell adhesion"/>
    <property type="evidence" value="ECO:0007669"/>
    <property type="project" value="UniProtKB-ARBA"/>
</dbReference>
<feature type="domain" description="EGF-like" evidence="20">
    <location>
        <begin position="2175"/>
        <end position="2212"/>
    </location>
</feature>
<feature type="chain" id="PRO_5035153228" description="Protein crumbs" evidence="18">
    <location>
        <begin position="32"/>
        <end position="2380"/>
    </location>
</feature>
<dbReference type="FunFam" id="2.10.25.10:FF:000066">
    <property type="entry name" value="FAT atypical cadherin 4"/>
    <property type="match status" value="1"/>
</dbReference>
<dbReference type="PANTHER" id="PTHR24033:SF234">
    <property type="entry name" value="SUSHI, NIDOGEN AND EGF LIKE DOMAINS 1"/>
    <property type="match status" value="1"/>
</dbReference>
<dbReference type="Gene3D" id="2.60.120.200">
    <property type="match status" value="4"/>
</dbReference>
<evidence type="ECO:0000256" key="12">
    <source>
        <dbReference type="ARBA" id="ARBA00023157"/>
    </source>
</evidence>
<feature type="disulfide bond" evidence="15">
    <location>
        <begin position="1192"/>
        <end position="1201"/>
    </location>
</feature>
<dbReference type="SMART" id="SM00179">
    <property type="entry name" value="EGF_CA"/>
    <property type="match status" value="29"/>
</dbReference>
<evidence type="ECO:0000256" key="4">
    <source>
        <dbReference type="ARBA" id="ARBA00022536"/>
    </source>
</evidence>
<feature type="disulfide bond" evidence="15">
    <location>
        <begin position="886"/>
        <end position="895"/>
    </location>
</feature>
<feature type="domain" description="EGF-like" evidence="20">
    <location>
        <begin position="706"/>
        <end position="744"/>
    </location>
</feature>
<feature type="disulfide bond" evidence="15">
    <location>
        <begin position="325"/>
        <end position="334"/>
    </location>
</feature>
<feature type="disulfide bond" evidence="15">
    <location>
        <begin position="2017"/>
        <end position="2027"/>
    </location>
</feature>
<evidence type="ECO:0000256" key="11">
    <source>
        <dbReference type="ARBA" id="ARBA00023136"/>
    </source>
</evidence>
<dbReference type="FunFam" id="2.10.25.10:FF:000080">
    <property type="entry name" value="Neurogenic locus notch 1"/>
    <property type="match status" value="1"/>
</dbReference>
<evidence type="ECO:0000256" key="18">
    <source>
        <dbReference type="SAM" id="SignalP"/>
    </source>
</evidence>
<feature type="domain" description="EGF-like" evidence="20">
    <location>
        <begin position="2214"/>
        <end position="2251"/>
    </location>
</feature>
<feature type="disulfide bond" evidence="15">
    <location>
        <begin position="2294"/>
        <end position="2303"/>
    </location>
</feature>
<feature type="disulfide bond" evidence="15">
    <location>
        <begin position="694"/>
        <end position="703"/>
    </location>
</feature>
<dbReference type="PRINTS" id="PR00010">
    <property type="entry name" value="EGFBLOOD"/>
</dbReference>
<feature type="disulfide bond" evidence="15">
    <location>
        <begin position="283"/>
        <end position="292"/>
    </location>
</feature>
<feature type="region of interest" description="Disordered" evidence="16">
    <location>
        <begin position="1894"/>
        <end position="1918"/>
    </location>
</feature>
<dbReference type="GO" id="GO:0016324">
    <property type="term" value="C:apical plasma membrane"/>
    <property type="evidence" value="ECO:0007669"/>
    <property type="project" value="UniProtKB-SubCell"/>
</dbReference>
<feature type="disulfide bond" evidence="15">
    <location>
        <begin position="240"/>
        <end position="249"/>
    </location>
</feature>
<feature type="domain" description="EGF-like" evidence="20">
    <location>
        <begin position="1694"/>
        <end position="1730"/>
    </location>
</feature>
<feature type="domain" description="EGF-like" evidence="20">
    <location>
        <begin position="822"/>
        <end position="858"/>
    </location>
</feature>
<evidence type="ECO:0000256" key="13">
    <source>
        <dbReference type="ARBA" id="ARBA00023180"/>
    </source>
</evidence>
<dbReference type="PROSITE" id="PS00010">
    <property type="entry name" value="ASX_HYDROXYL"/>
    <property type="match status" value="22"/>
</dbReference>
<evidence type="ECO:0000313" key="22">
    <source>
        <dbReference type="Proteomes" id="UP000789390"/>
    </source>
</evidence>
<feature type="domain" description="EGF-like" evidence="20">
    <location>
        <begin position="2089"/>
        <end position="2132"/>
    </location>
</feature>
<dbReference type="Pfam" id="PF00054">
    <property type="entry name" value="Laminin_G_1"/>
    <property type="match status" value="1"/>
</dbReference>
<dbReference type="PRINTS" id="PR01983">
    <property type="entry name" value="NOTCH"/>
</dbReference>
<dbReference type="Pfam" id="PF02210">
    <property type="entry name" value="Laminin_G_2"/>
    <property type="match status" value="1"/>
</dbReference>
<dbReference type="InterPro" id="IPR000152">
    <property type="entry name" value="EGF-type_Asp/Asn_hydroxyl_site"/>
</dbReference>
<dbReference type="InterPro" id="IPR013032">
    <property type="entry name" value="EGF-like_CS"/>
</dbReference>
<keyword evidence="8" id="KW-0106">Calcium</keyword>
<keyword evidence="11 17" id="KW-0472">Membrane</keyword>
<feature type="domain" description="EGF-like" evidence="20">
    <location>
        <begin position="1731"/>
        <end position="1767"/>
    </location>
</feature>
<dbReference type="GO" id="GO:0009986">
    <property type="term" value="C:cell surface"/>
    <property type="evidence" value="ECO:0007669"/>
    <property type="project" value="UniProtKB-ARBA"/>
</dbReference>
<name>A0A8J2RRA9_9CRUS</name>
<evidence type="ECO:0000256" key="3">
    <source>
        <dbReference type="ARBA" id="ARBA00022475"/>
    </source>
</evidence>
<dbReference type="GO" id="GO:0051241">
    <property type="term" value="P:negative regulation of multicellular organismal process"/>
    <property type="evidence" value="ECO:0007669"/>
    <property type="project" value="UniProtKB-ARBA"/>
</dbReference>
<dbReference type="InterPro" id="IPR000742">
    <property type="entry name" value="EGF"/>
</dbReference>
<feature type="domain" description="EGF-like" evidence="20">
    <location>
        <begin position="898"/>
        <end position="934"/>
    </location>
</feature>
<dbReference type="InterPro" id="IPR013320">
    <property type="entry name" value="ConA-like_dom_sf"/>
</dbReference>
<protein>
    <recommendedName>
        <fullName evidence="23">Protein crumbs</fullName>
    </recommendedName>
</protein>
<dbReference type="Pfam" id="PF12661">
    <property type="entry name" value="hEGF"/>
    <property type="match status" value="6"/>
</dbReference>
<dbReference type="GO" id="GO:0003008">
    <property type="term" value="P:system process"/>
    <property type="evidence" value="ECO:0007669"/>
    <property type="project" value="UniProtKB-ARBA"/>
</dbReference>
<feature type="disulfide bond" evidence="15">
    <location>
        <begin position="656"/>
        <end position="665"/>
    </location>
</feature>
<dbReference type="PROSITE" id="PS01187">
    <property type="entry name" value="EGF_CA"/>
    <property type="match status" value="12"/>
</dbReference>
<feature type="domain" description="EGF-like" evidence="20">
    <location>
        <begin position="298"/>
        <end position="335"/>
    </location>
</feature>
<feature type="domain" description="EGF-like" evidence="20">
    <location>
        <begin position="1076"/>
        <end position="1120"/>
    </location>
</feature>
<dbReference type="CDD" id="cd00054">
    <property type="entry name" value="EGF_CA"/>
    <property type="match status" value="23"/>
</dbReference>
<feature type="domain" description="EGF-like" evidence="20">
    <location>
        <begin position="211"/>
        <end position="250"/>
    </location>
</feature>
<feature type="disulfide bond" evidence="15">
    <location>
        <begin position="2144"/>
        <end position="2161"/>
    </location>
</feature>
<feature type="domain" description="EGF-like" evidence="20">
    <location>
        <begin position="668"/>
        <end position="704"/>
    </location>
</feature>
<feature type="domain" description="EGF-like" evidence="20">
    <location>
        <begin position="589"/>
        <end position="628"/>
    </location>
</feature>
<evidence type="ECO:0000313" key="21">
    <source>
        <dbReference type="EMBL" id="CAH0101435.1"/>
    </source>
</evidence>
<feature type="domain" description="EGF-like" evidence="20">
    <location>
        <begin position="2134"/>
        <end position="2173"/>
    </location>
</feature>
<gene>
    <name evidence="21" type="ORF">DGAL_LOCUS3767</name>
</gene>
<feature type="disulfide bond" evidence="15">
    <location>
        <begin position="2001"/>
        <end position="2010"/>
    </location>
</feature>
<feature type="disulfide bond" evidence="15">
    <location>
        <begin position="1720"/>
        <end position="1729"/>
    </location>
</feature>
<dbReference type="FunFam" id="2.10.25.10:FF:000006">
    <property type="entry name" value="Versican core protein-like isoform 1"/>
    <property type="match status" value="1"/>
</dbReference>
<evidence type="ECO:0000259" key="19">
    <source>
        <dbReference type="PROSITE" id="PS50025"/>
    </source>
</evidence>
<dbReference type="FunFam" id="2.10.25.10:FF:000039">
    <property type="entry name" value="Crumbs cell polarity complex component 1"/>
    <property type="match status" value="2"/>
</dbReference>
<dbReference type="FunFam" id="2.10.25.10:FF:000508">
    <property type="entry name" value="Eyes shut homolog"/>
    <property type="match status" value="1"/>
</dbReference>
<feature type="disulfide bond" evidence="15">
    <location>
        <begin position="848"/>
        <end position="857"/>
    </location>
</feature>
<evidence type="ECO:0000256" key="1">
    <source>
        <dbReference type="ARBA" id="ARBA00004247"/>
    </source>
</evidence>
<dbReference type="FunFam" id="2.10.25.10:FF:000143">
    <property type="entry name" value="Protein crumbs 1"/>
    <property type="match status" value="1"/>
</dbReference>
<dbReference type="InterPro" id="IPR049883">
    <property type="entry name" value="NOTCH1_EGF-like"/>
</dbReference>
<keyword evidence="4 15" id="KW-0245">EGF-like domain</keyword>
<dbReference type="GO" id="GO:0010160">
    <property type="term" value="P:formation of animal organ boundary"/>
    <property type="evidence" value="ECO:0007669"/>
    <property type="project" value="UniProtKB-ARBA"/>
</dbReference>
<keyword evidence="22" id="KW-1185">Reference proteome</keyword>
<comment type="caution">
    <text evidence="21">The sequence shown here is derived from an EMBL/GenBank/DDBJ whole genome shotgun (WGS) entry which is preliminary data.</text>
</comment>
<feature type="disulfide bond" evidence="15">
    <location>
        <begin position="715"/>
        <end position="732"/>
    </location>
</feature>
<feature type="disulfide bond" evidence="15">
    <location>
        <begin position="924"/>
        <end position="933"/>
    </location>
</feature>
<evidence type="ECO:0000256" key="16">
    <source>
        <dbReference type="SAM" id="MobiDB-lite"/>
    </source>
</evidence>
<dbReference type="EMBL" id="CAKKLH010000057">
    <property type="protein sequence ID" value="CAH0101435.1"/>
    <property type="molecule type" value="Genomic_DNA"/>
</dbReference>
<feature type="domain" description="EGF-like" evidence="20">
    <location>
        <begin position="550"/>
        <end position="587"/>
    </location>
</feature>
<evidence type="ECO:0000256" key="6">
    <source>
        <dbReference type="ARBA" id="ARBA00022729"/>
    </source>
</evidence>
<dbReference type="SMART" id="SM00282">
    <property type="entry name" value="LamG"/>
    <property type="match status" value="4"/>
</dbReference>
<feature type="transmembrane region" description="Helical" evidence="17">
    <location>
        <begin position="2317"/>
        <end position="2340"/>
    </location>
</feature>